<evidence type="ECO:0000313" key="3">
    <source>
        <dbReference type="Proteomes" id="UP000318801"/>
    </source>
</evidence>
<evidence type="ECO:0000259" key="1">
    <source>
        <dbReference type="PROSITE" id="PS50146"/>
    </source>
</evidence>
<dbReference type="GO" id="GO:0016301">
    <property type="term" value="F:kinase activity"/>
    <property type="evidence" value="ECO:0007669"/>
    <property type="project" value="UniProtKB-KW"/>
</dbReference>
<dbReference type="PROSITE" id="PS50146">
    <property type="entry name" value="DAGK"/>
    <property type="match status" value="1"/>
</dbReference>
<proteinExistence type="predicted"/>
<dbReference type="Gene3D" id="3.40.50.10330">
    <property type="entry name" value="Probable inorganic polyphosphate/atp-NAD kinase, domain 1"/>
    <property type="match status" value="1"/>
</dbReference>
<dbReference type="AlphaFoldDB" id="A0A506UA05"/>
<feature type="domain" description="DAGKc" evidence="1">
    <location>
        <begin position="46"/>
        <end position="131"/>
    </location>
</feature>
<dbReference type="EMBL" id="VHLG01000009">
    <property type="protein sequence ID" value="TPW29419.1"/>
    <property type="molecule type" value="Genomic_DNA"/>
</dbReference>
<gene>
    <name evidence="2" type="ORF">FJU08_13850</name>
</gene>
<dbReference type="InterPro" id="IPR016064">
    <property type="entry name" value="NAD/diacylglycerol_kinase_sf"/>
</dbReference>
<dbReference type="Pfam" id="PF00781">
    <property type="entry name" value="DAGK_cat"/>
    <property type="match status" value="1"/>
</dbReference>
<dbReference type="InterPro" id="IPR017438">
    <property type="entry name" value="ATP-NAD_kinase_N"/>
</dbReference>
<comment type="caution">
    <text evidence="2">The sequence shown here is derived from an EMBL/GenBank/DDBJ whole genome shotgun (WGS) entry which is preliminary data.</text>
</comment>
<sequence length="303" mass="32296">MRLIGIFNRDGGTFKTTNLKAFCDKAQAAFAAAGHEFTCDPVSGCDVIHAMDDAAKNAEFDGLVVGGGDGTISLAAARLSGTQKVLGVLPAGTMNLFARALGFATDLDTALGELADGVAASVDIPLADGRPFIHQFSAGLHAQMIHSRETMDYQSRLGKLSVSLRAWLDVLGDMPQFRLRYETDSGSGEGLFSHVGVTNNRIDRNTLPYTDQPQGGQLGLYLIKALEADIVGRLAFDFVSGRVDESDAIIKLYPKEVTLHFESDLPDQALDGDPFGGIANVTIRQQPRALNVFVPRGSPLANG</sequence>
<organism evidence="2 3">
    <name type="scientific">Martelella alba</name>
    <dbReference type="NCBI Taxonomy" id="2590451"/>
    <lineage>
        <taxon>Bacteria</taxon>
        <taxon>Pseudomonadati</taxon>
        <taxon>Pseudomonadota</taxon>
        <taxon>Alphaproteobacteria</taxon>
        <taxon>Hyphomicrobiales</taxon>
        <taxon>Aurantimonadaceae</taxon>
        <taxon>Martelella</taxon>
    </lineage>
</organism>
<reference evidence="2 3" key="1">
    <citation type="submission" date="2019-06" db="EMBL/GenBank/DDBJ databases">
        <authorList>
            <person name="Li M."/>
        </authorList>
    </citation>
    <scope>NUCLEOTIDE SEQUENCE [LARGE SCALE GENOMIC DNA]</scope>
    <source>
        <strain evidence="2 3">BGMRC2036</strain>
    </source>
</reference>
<dbReference type="OrthoDB" id="9815110at2"/>
<dbReference type="Gene3D" id="2.60.200.40">
    <property type="match status" value="1"/>
</dbReference>
<accession>A0A506UA05</accession>
<dbReference type="InterPro" id="IPR001206">
    <property type="entry name" value="Diacylglycerol_kinase_cat_dom"/>
</dbReference>
<dbReference type="SUPFAM" id="SSF111331">
    <property type="entry name" value="NAD kinase/diacylglycerol kinase-like"/>
    <property type="match status" value="1"/>
</dbReference>
<keyword evidence="2" id="KW-0808">Transferase</keyword>
<evidence type="ECO:0000313" key="2">
    <source>
        <dbReference type="EMBL" id="TPW29419.1"/>
    </source>
</evidence>
<name>A0A506UA05_9HYPH</name>
<keyword evidence="2" id="KW-0418">Kinase</keyword>
<keyword evidence="3" id="KW-1185">Reference proteome</keyword>
<dbReference type="Proteomes" id="UP000318801">
    <property type="component" value="Unassembled WGS sequence"/>
</dbReference>
<protein>
    <submittedName>
        <fullName evidence="2">Diacylglycerol kinase family lipid kinase</fullName>
    </submittedName>
</protein>
<dbReference type="RefSeq" id="WP_141149614.1">
    <property type="nucleotide sequence ID" value="NZ_VHLG01000009.1"/>
</dbReference>